<evidence type="ECO:0000313" key="4">
    <source>
        <dbReference type="EMBL" id="MEM5425297.1"/>
    </source>
</evidence>
<dbReference type="PROSITE" id="PS51755">
    <property type="entry name" value="OMPR_PHOB"/>
    <property type="match status" value="1"/>
</dbReference>
<dbReference type="InterPro" id="IPR001867">
    <property type="entry name" value="OmpR/PhoB-type_DNA-bd"/>
</dbReference>
<dbReference type="Proteomes" id="UP001489897">
    <property type="component" value="Unassembled WGS sequence"/>
</dbReference>
<organism evidence="4 5">
    <name type="scientific">Paraburkholderia ferrariae</name>
    <dbReference type="NCBI Taxonomy" id="386056"/>
    <lineage>
        <taxon>Bacteria</taxon>
        <taxon>Pseudomonadati</taxon>
        <taxon>Pseudomonadota</taxon>
        <taxon>Betaproteobacteria</taxon>
        <taxon>Burkholderiales</taxon>
        <taxon>Burkholderiaceae</taxon>
        <taxon>Paraburkholderia</taxon>
    </lineage>
</organism>
<dbReference type="EMBL" id="JAYMRV010000011">
    <property type="protein sequence ID" value="MEM5425297.1"/>
    <property type="molecule type" value="Genomic_DNA"/>
</dbReference>
<evidence type="ECO:0000256" key="2">
    <source>
        <dbReference type="PROSITE-ProRule" id="PRU01091"/>
    </source>
</evidence>
<evidence type="ECO:0000256" key="1">
    <source>
        <dbReference type="ARBA" id="ARBA00023125"/>
    </source>
</evidence>
<dbReference type="RefSeq" id="WP_342949320.1">
    <property type="nucleotide sequence ID" value="NZ_JAYMRV010000011.1"/>
</dbReference>
<dbReference type="CDD" id="cd00383">
    <property type="entry name" value="trans_reg_C"/>
    <property type="match status" value="1"/>
</dbReference>
<evidence type="ECO:0000313" key="5">
    <source>
        <dbReference type="Proteomes" id="UP001489897"/>
    </source>
</evidence>
<comment type="caution">
    <text evidence="4">The sequence shown here is derived from an EMBL/GenBank/DDBJ whole genome shotgun (WGS) entry which is preliminary data.</text>
</comment>
<reference evidence="4 5" key="1">
    <citation type="submission" date="2024-01" db="EMBL/GenBank/DDBJ databases">
        <title>The diversity of rhizobia nodulating Mimosa spp. in eleven states of Brazil covering several biomes is determined by host plant, location, and edaphic factors.</title>
        <authorList>
            <person name="Rouws L."/>
            <person name="Barauna A."/>
            <person name="Beukes C."/>
            <person name="De Faria S.M."/>
            <person name="Gross E."/>
            <person name="Dos Reis Junior F.B."/>
            <person name="Simon M."/>
            <person name="Maluk M."/>
            <person name="Odee D.W."/>
            <person name="Kenicer G."/>
            <person name="Young J.P.W."/>
            <person name="Reis V.M."/>
            <person name="Zilli J."/>
            <person name="James E.K."/>
        </authorList>
    </citation>
    <scope>NUCLEOTIDE SEQUENCE [LARGE SCALE GENOMIC DNA]</scope>
    <source>
        <strain evidence="4 5">JPY167</strain>
    </source>
</reference>
<dbReference type="InterPro" id="IPR036388">
    <property type="entry name" value="WH-like_DNA-bd_sf"/>
</dbReference>
<accession>A0ABU9S0C6</accession>
<proteinExistence type="predicted"/>
<dbReference type="SMART" id="SM00862">
    <property type="entry name" value="Trans_reg_C"/>
    <property type="match status" value="1"/>
</dbReference>
<feature type="domain" description="OmpR/PhoB-type" evidence="3">
    <location>
        <begin position="46"/>
        <end position="144"/>
    </location>
</feature>
<keyword evidence="5" id="KW-1185">Reference proteome</keyword>
<dbReference type="SUPFAM" id="SSF46894">
    <property type="entry name" value="C-terminal effector domain of the bipartite response regulators"/>
    <property type="match status" value="1"/>
</dbReference>
<keyword evidence="1 2" id="KW-0238">DNA-binding</keyword>
<gene>
    <name evidence="4" type="ORF">VSR73_30100</name>
</gene>
<protein>
    <submittedName>
        <fullName evidence="4">Transcriptional regulator</fullName>
    </submittedName>
</protein>
<evidence type="ECO:0000259" key="3">
    <source>
        <dbReference type="PROSITE" id="PS51755"/>
    </source>
</evidence>
<dbReference type="InterPro" id="IPR016032">
    <property type="entry name" value="Sig_transdc_resp-reg_C-effctor"/>
</dbReference>
<dbReference type="Pfam" id="PF00486">
    <property type="entry name" value="Trans_reg_C"/>
    <property type="match status" value="1"/>
</dbReference>
<name>A0ABU9S0C6_9BURK</name>
<feature type="DNA-binding region" description="OmpR/PhoB-type" evidence="2">
    <location>
        <begin position="46"/>
        <end position="144"/>
    </location>
</feature>
<sequence length="170" mass="18809">MSIEHRLRTFVFASTAGNGPLNLELRFDMRFVVLSRDSDETIVAARTEVSFGSFRLLPAQFPLLEDNKPVPLGSRALQNLVVSLERPGKLVSKKKLMRRVWPSTFVEPATLTVHISAPRRALHDPRNGNRFIINIPGRGYSFVAAVSTVGGDGGDENHAAFRGQLWGAKK</sequence>
<dbReference type="Gene3D" id="1.10.10.10">
    <property type="entry name" value="Winged helix-like DNA-binding domain superfamily/Winged helix DNA-binding domain"/>
    <property type="match status" value="1"/>
</dbReference>